<feature type="region of interest" description="Disordered" evidence="12">
    <location>
        <begin position="159"/>
        <end position="200"/>
    </location>
</feature>
<dbReference type="PROSITE" id="PS00855">
    <property type="entry name" value="SPASE_II"/>
    <property type="match status" value="1"/>
</dbReference>
<feature type="active site" evidence="9">
    <location>
        <position position="117"/>
    </location>
</feature>
<dbReference type="AlphaFoldDB" id="A0A1X7NPN6"/>
<dbReference type="HAMAP" id="MF_00161">
    <property type="entry name" value="LspA"/>
    <property type="match status" value="1"/>
</dbReference>
<comment type="caution">
    <text evidence="9">Lacks conserved residue(s) required for the propagation of feature annotation.</text>
</comment>
<dbReference type="STRING" id="1891671.SAMN06295885_1715"/>
<feature type="compositionally biased region" description="Basic and acidic residues" evidence="12">
    <location>
        <begin position="189"/>
        <end position="200"/>
    </location>
</feature>
<comment type="similarity">
    <text evidence="1 9 11">Belongs to the peptidase A8 family.</text>
</comment>
<keyword evidence="7 9" id="KW-1133">Transmembrane helix</keyword>
<evidence type="ECO:0000313" key="13">
    <source>
        <dbReference type="EMBL" id="SMH39944.1"/>
    </source>
</evidence>
<dbReference type="PRINTS" id="PR00781">
    <property type="entry name" value="LIPOSIGPTASE"/>
</dbReference>
<dbReference type="EMBL" id="FXBM01000001">
    <property type="protein sequence ID" value="SMH39944.1"/>
    <property type="molecule type" value="Genomic_DNA"/>
</dbReference>
<keyword evidence="8 9" id="KW-0472">Membrane</keyword>
<comment type="pathway">
    <text evidence="9">Protein modification; lipoprotein biosynthesis (signal peptide cleavage).</text>
</comment>
<dbReference type="GO" id="GO:0006508">
    <property type="term" value="P:proteolysis"/>
    <property type="evidence" value="ECO:0007669"/>
    <property type="project" value="UniProtKB-KW"/>
</dbReference>
<accession>A0A1X7NPN6</accession>
<protein>
    <recommendedName>
        <fullName evidence="9">Lipoprotein signal peptidase</fullName>
        <ecNumber evidence="9">3.4.23.36</ecNumber>
    </recommendedName>
    <alternativeName>
        <fullName evidence="9">Prolipoprotein signal peptidase</fullName>
    </alternativeName>
    <alternativeName>
        <fullName evidence="9">Signal peptidase II</fullName>
        <shortName evidence="9">SPase II</shortName>
    </alternativeName>
</protein>
<evidence type="ECO:0000256" key="5">
    <source>
        <dbReference type="ARBA" id="ARBA00022750"/>
    </source>
</evidence>
<evidence type="ECO:0000256" key="2">
    <source>
        <dbReference type="ARBA" id="ARBA00022475"/>
    </source>
</evidence>
<keyword evidence="2 9" id="KW-1003">Cell membrane</keyword>
<keyword evidence="14" id="KW-1185">Reference proteome</keyword>
<keyword evidence="4 9" id="KW-0812">Transmembrane</keyword>
<feature type="transmembrane region" description="Helical" evidence="9">
    <location>
        <begin position="83"/>
        <end position="101"/>
    </location>
</feature>
<evidence type="ECO:0000313" key="14">
    <source>
        <dbReference type="Proteomes" id="UP000193711"/>
    </source>
</evidence>
<proteinExistence type="inferred from homology"/>
<feature type="transmembrane region" description="Helical" evidence="9">
    <location>
        <begin position="54"/>
        <end position="76"/>
    </location>
</feature>
<dbReference type="Pfam" id="PF01252">
    <property type="entry name" value="Peptidase_A8"/>
    <property type="match status" value="1"/>
</dbReference>
<reference evidence="14" key="1">
    <citation type="submission" date="2017-04" db="EMBL/GenBank/DDBJ databases">
        <authorList>
            <person name="Varghese N."/>
            <person name="Submissions S."/>
        </authorList>
    </citation>
    <scope>NUCLEOTIDE SEQUENCE [LARGE SCALE GENOMIC DNA]</scope>
    <source>
        <strain evidence="14">VKM Ac-2121</strain>
    </source>
</reference>
<feature type="transmembrane region" description="Helical" evidence="9">
    <location>
        <begin position="127"/>
        <end position="148"/>
    </location>
</feature>
<dbReference type="InterPro" id="IPR001872">
    <property type="entry name" value="Peptidase_A8"/>
</dbReference>
<dbReference type="PANTHER" id="PTHR33695">
    <property type="entry name" value="LIPOPROTEIN SIGNAL PEPTIDASE"/>
    <property type="match status" value="1"/>
</dbReference>
<dbReference type="EC" id="3.4.23.36" evidence="9"/>
<feature type="compositionally biased region" description="Low complexity" evidence="12">
    <location>
        <begin position="176"/>
        <end position="187"/>
    </location>
</feature>
<dbReference type="GO" id="GO:0005886">
    <property type="term" value="C:plasma membrane"/>
    <property type="evidence" value="ECO:0007669"/>
    <property type="project" value="UniProtKB-SubCell"/>
</dbReference>
<evidence type="ECO:0000256" key="11">
    <source>
        <dbReference type="RuleBase" id="RU004181"/>
    </source>
</evidence>
<gene>
    <name evidence="9" type="primary">lspA</name>
    <name evidence="13" type="ORF">SAMN06295885_1715</name>
</gene>
<keyword evidence="3 9" id="KW-0645">Protease</keyword>
<sequence>MLVTLGLVALAVFAIDQIAKHLVTTTLVLGEDVHILGDVLIFHYVKNPGAAFSLASGSTWIFSIIAACVVVAVIWFSRRIRSTAWAIFFGLLLGGTLGNLFDRLFREPSFGLGHVVDFIFTPWLLPAIYNVADISICSAMAIFVILSLRGIGLDGTRATRGSDDREASDTVGEQQASPTASPGAASTERVSRDDDPRGVL</sequence>
<evidence type="ECO:0000256" key="6">
    <source>
        <dbReference type="ARBA" id="ARBA00022801"/>
    </source>
</evidence>
<comment type="subcellular location">
    <subcellularLocation>
        <location evidence="9">Cell membrane</location>
        <topology evidence="9">Multi-pass membrane protein</topology>
    </subcellularLocation>
</comment>
<evidence type="ECO:0000256" key="4">
    <source>
        <dbReference type="ARBA" id="ARBA00022692"/>
    </source>
</evidence>
<evidence type="ECO:0000256" key="9">
    <source>
        <dbReference type="HAMAP-Rule" id="MF_00161"/>
    </source>
</evidence>
<organism evidence="13 14">
    <name type="scientific">Rathayibacter oskolensis</name>
    <dbReference type="NCBI Taxonomy" id="1891671"/>
    <lineage>
        <taxon>Bacteria</taxon>
        <taxon>Bacillati</taxon>
        <taxon>Actinomycetota</taxon>
        <taxon>Actinomycetes</taxon>
        <taxon>Micrococcales</taxon>
        <taxon>Microbacteriaceae</taxon>
        <taxon>Rathayibacter</taxon>
    </lineage>
</organism>
<dbReference type="RefSeq" id="WP_342097147.1">
    <property type="nucleotide sequence ID" value="NZ_FXBM01000001.1"/>
</dbReference>
<dbReference type="NCBIfam" id="TIGR00077">
    <property type="entry name" value="lspA"/>
    <property type="match status" value="1"/>
</dbReference>
<keyword evidence="5 9" id="KW-0064">Aspartyl protease</keyword>
<feature type="active site" evidence="9">
    <location>
        <position position="133"/>
    </location>
</feature>
<dbReference type="PANTHER" id="PTHR33695:SF1">
    <property type="entry name" value="LIPOPROTEIN SIGNAL PEPTIDASE"/>
    <property type="match status" value="1"/>
</dbReference>
<evidence type="ECO:0000256" key="1">
    <source>
        <dbReference type="ARBA" id="ARBA00006139"/>
    </source>
</evidence>
<comment type="catalytic activity">
    <reaction evidence="9 10">
        <text>Release of signal peptides from bacterial membrane prolipoproteins. Hydrolyzes -Xaa-Yaa-Zaa-|-(S,diacylglyceryl)Cys-, in which Xaa is hydrophobic (preferably Leu), and Yaa (Ala or Ser) and Zaa (Gly or Ala) have small, neutral side chains.</text>
        <dbReference type="EC" id="3.4.23.36"/>
    </reaction>
</comment>
<keyword evidence="6 9" id="KW-0378">Hydrolase</keyword>
<name>A0A1X7NPN6_9MICO</name>
<dbReference type="GO" id="GO:0004190">
    <property type="term" value="F:aspartic-type endopeptidase activity"/>
    <property type="evidence" value="ECO:0007669"/>
    <property type="project" value="UniProtKB-UniRule"/>
</dbReference>
<evidence type="ECO:0000256" key="12">
    <source>
        <dbReference type="SAM" id="MobiDB-lite"/>
    </source>
</evidence>
<evidence type="ECO:0000256" key="7">
    <source>
        <dbReference type="ARBA" id="ARBA00022989"/>
    </source>
</evidence>
<evidence type="ECO:0000256" key="8">
    <source>
        <dbReference type="ARBA" id="ARBA00023136"/>
    </source>
</evidence>
<evidence type="ECO:0000256" key="3">
    <source>
        <dbReference type="ARBA" id="ARBA00022670"/>
    </source>
</evidence>
<evidence type="ECO:0000256" key="10">
    <source>
        <dbReference type="RuleBase" id="RU000594"/>
    </source>
</evidence>
<comment type="function">
    <text evidence="9 10">This protein specifically catalyzes the removal of signal peptides from prolipoproteins.</text>
</comment>
<dbReference type="Proteomes" id="UP000193711">
    <property type="component" value="Unassembled WGS sequence"/>
</dbReference>
<dbReference type="UniPathway" id="UPA00665"/>